<dbReference type="GO" id="GO:0000727">
    <property type="term" value="P:double-strand break repair via break-induced replication"/>
    <property type="evidence" value="ECO:0007669"/>
    <property type="project" value="TreeGrafter"/>
</dbReference>
<dbReference type="EMBL" id="LWDE02001726">
    <property type="protein sequence ID" value="KAE8239448.1"/>
    <property type="molecule type" value="Genomic_DNA"/>
</dbReference>
<name>A0A8X7MKL3_9BASI</name>
<feature type="region of interest" description="Disordered" evidence="6">
    <location>
        <begin position="209"/>
        <end position="318"/>
    </location>
</feature>
<comment type="subcellular location">
    <subcellularLocation>
        <location evidence="1">Nucleus</location>
    </subcellularLocation>
</comment>
<comment type="caution">
    <text evidence="7">The sequence shown here is derived from an EMBL/GenBank/DDBJ whole genome shotgun (WGS) entry which is preliminary data.</text>
</comment>
<feature type="compositionally biased region" description="Acidic residues" evidence="6">
    <location>
        <begin position="275"/>
        <end position="288"/>
    </location>
</feature>
<feature type="compositionally biased region" description="Acidic residues" evidence="6">
    <location>
        <begin position="768"/>
        <end position="778"/>
    </location>
</feature>
<gene>
    <name evidence="7" type="ORF">A4X06_0g8258</name>
</gene>
<keyword evidence="4" id="KW-0539">Nucleus</keyword>
<dbReference type="AlphaFoldDB" id="A0A8X7MKL3"/>
<sequence length="869" mass="95221">MVLYYRPRDSSDPYYSGRTKDYTHAYNAIYRSARSRPGPSSRGGGTSAVLLLVAPDVDAICAARVLIQLLKDDDIPYHVIPVNGYATLHRIVEEHIVDNDNLHTVIFLNLGSVLSLPNYFATRESVDQGYSEGFPLPPNCTVHILDAHRPWNLDNLFATSPVMSRLAVWDDGDVQEQLIGLGDQADPNAQGYPNAGLVSKAYEALEFEDDDADDDSDESSEDEDEDQDEDDEDQDPEEAAERKRRRSKWGLDFQDDEEDEDGNSPRKKKRRRADGDEDEDGDDDSDREDGDRSPTKQKKSKKNKDDDPSKPKRLRREDKERYRMALSRYYTRGTGFGMSVAGMMYLLANRLGRADNESLWFAVLGLSAQLNSNQLDTFTYDEYAVALASDIVATNPAHNRTAPAQLDRSNSDPLISSALSTGSSIAADPDDNRIRVLQQELRFMLYRHWNLEDAMYHTGYVAAKLGTWRDKGRAKMRGMLAKMGVSLAHSRQTYEHMPLSIRQDLFSRTEAIAPEYGMTDLVFKSFVRSYGLRSAPLSAMDSVEGLNALLQAAHGVRVEIDLPGMTFGRTVSASATGGMSGVGRGPGGSATAVGSVGGGGAGGAGPGASDLFGAKRVWTLTGSTANGDASGADKENRPPGGGVGADPDDVAANSGASYWEKNFAAAFHALEPRNGSSILLLRSSISLAKALHEKIVAEGTRLIQKQEIRTLRTFRLAILRDGPNLPVLAHPGTLTRLTIWLVDALRDILTEKHAQRAAAKRKRKKEEAEEDEEADEVGEMTAKSKADDVPRSLPFVVAALDESRDVYVVVGVTGAPDPGDTRFNKFGLAFQEAASRSGSMTRHDNFETSVVEVNKDDLATFVECLHIKS</sequence>
<feature type="compositionally biased region" description="Acidic residues" evidence="6">
    <location>
        <begin position="253"/>
        <end position="262"/>
    </location>
</feature>
<dbReference type="Pfam" id="PF02724">
    <property type="entry name" value="CDC45"/>
    <property type="match status" value="1"/>
</dbReference>
<evidence type="ECO:0000256" key="5">
    <source>
        <dbReference type="ARBA" id="ARBA00023306"/>
    </source>
</evidence>
<dbReference type="GO" id="GO:0003697">
    <property type="term" value="F:single-stranded DNA binding"/>
    <property type="evidence" value="ECO:0007669"/>
    <property type="project" value="TreeGrafter"/>
</dbReference>
<dbReference type="GO" id="GO:0006270">
    <property type="term" value="P:DNA replication initiation"/>
    <property type="evidence" value="ECO:0007669"/>
    <property type="project" value="InterPro"/>
</dbReference>
<dbReference type="GO" id="GO:0003682">
    <property type="term" value="F:chromatin binding"/>
    <property type="evidence" value="ECO:0007669"/>
    <property type="project" value="TreeGrafter"/>
</dbReference>
<reference evidence="7" key="2">
    <citation type="journal article" date="2019" name="IMA Fungus">
        <title>Genome sequencing and comparison of five Tilletia species to identify candidate genes for the detection of regulated species infecting wheat.</title>
        <authorList>
            <person name="Nguyen H.D.T."/>
            <person name="Sultana T."/>
            <person name="Kesanakurti P."/>
            <person name="Hambleton S."/>
        </authorList>
    </citation>
    <scope>NUCLEOTIDE SEQUENCE</scope>
    <source>
        <strain evidence="7">DAOMC 236426</strain>
    </source>
</reference>
<evidence type="ECO:0000256" key="1">
    <source>
        <dbReference type="ARBA" id="ARBA00004123"/>
    </source>
</evidence>
<proteinExistence type="inferred from homology"/>
<evidence type="ECO:0000313" key="8">
    <source>
        <dbReference type="Proteomes" id="UP000077684"/>
    </source>
</evidence>
<dbReference type="PANTHER" id="PTHR10507">
    <property type="entry name" value="CDC45-RELATED PROTEIN"/>
    <property type="match status" value="1"/>
</dbReference>
<feature type="compositionally biased region" description="Acidic residues" evidence="6">
    <location>
        <begin position="209"/>
        <end position="238"/>
    </location>
</feature>
<evidence type="ECO:0000256" key="2">
    <source>
        <dbReference type="ARBA" id="ARBA00010727"/>
    </source>
</evidence>
<organism evidence="7 8">
    <name type="scientific">Tilletia controversa</name>
    <name type="common">dwarf bunt fungus</name>
    <dbReference type="NCBI Taxonomy" id="13291"/>
    <lineage>
        <taxon>Eukaryota</taxon>
        <taxon>Fungi</taxon>
        <taxon>Dikarya</taxon>
        <taxon>Basidiomycota</taxon>
        <taxon>Ustilaginomycotina</taxon>
        <taxon>Exobasidiomycetes</taxon>
        <taxon>Tilletiales</taxon>
        <taxon>Tilletiaceae</taxon>
        <taxon>Tilletia</taxon>
    </lineage>
</organism>
<keyword evidence="8" id="KW-1185">Reference proteome</keyword>
<dbReference type="GO" id="GO:1902977">
    <property type="term" value="P:mitotic DNA replication preinitiation complex assembly"/>
    <property type="evidence" value="ECO:0007669"/>
    <property type="project" value="TreeGrafter"/>
</dbReference>
<feature type="region of interest" description="Disordered" evidence="6">
    <location>
        <begin position="759"/>
        <end position="785"/>
    </location>
</feature>
<keyword evidence="5" id="KW-0131">Cell cycle</keyword>
<evidence type="ECO:0000256" key="4">
    <source>
        <dbReference type="ARBA" id="ARBA00023242"/>
    </source>
</evidence>
<comment type="similarity">
    <text evidence="2">Belongs to the CDC45 family.</text>
</comment>
<feature type="region of interest" description="Disordered" evidence="6">
    <location>
        <begin position="623"/>
        <end position="649"/>
    </location>
</feature>
<dbReference type="Proteomes" id="UP000077684">
    <property type="component" value="Unassembled WGS sequence"/>
</dbReference>
<protein>
    <recommendedName>
        <fullName evidence="9">Cell division control protein 45</fullName>
    </recommendedName>
</protein>
<dbReference type="GO" id="GO:0003688">
    <property type="term" value="F:DNA replication origin binding"/>
    <property type="evidence" value="ECO:0007669"/>
    <property type="project" value="TreeGrafter"/>
</dbReference>
<dbReference type="GO" id="GO:0031261">
    <property type="term" value="C:DNA replication preinitiation complex"/>
    <property type="evidence" value="ECO:0007669"/>
    <property type="project" value="TreeGrafter"/>
</dbReference>
<feature type="compositionally biased region" description="Basic and acidic residues" evidence="6">
    <location>
        <begin position="303"/>
        <end position="318"/>
    </location>
</feature>
<accession>A0A8X7MKL3</accession>
<evidence type="ECO:0000256" key="6">
    <source>
        <dbReference type="SAM" id="MobiDB-lite"/>
    </source>
</evidence>
<evidence type="ECO:0000313" key="7">
    <source>
        <dbReference type="EMBL" id="KAE8239448.1"/>
    </source>
</evidence>
<dbReference type="InterPro" id="IPR003874">
    <property type="entry name" value="CDC45"/>
</dbReference>
<evidence type="ECO:0008006" key="9">
    <source>
        <dbReference type="Google" id="ProtNLM"/>
    </source>
</evidence>
<dbReference type="PANTHER" id="PTHR10507:SF0">
    <property type="entry name" value="CELL DIVISION CONTROL PROTEIN 45 HOMOLOG"/>
    <property type="match status" value="1"/>
</dbReference>
<evidence type="ECO:0000256" key="3">
    <source>
        <dbReference type="ARBA" id="ARBA00022705"/>
    </source>
</evidence>
<keyword evidence="3" id="KW-0235">DNA replication</keyword>
<reference evidence="7" key="1">
    <citation type="submission" date="2016-04" db="EMBL/GenBank/DDBJ databases">
        <authorList>
            <person name="Nguyen H.D."/>
            <person name="Samba Siva P."/>
            <person name="Cullis J."/>
            <person name="Levesque C.A."/>
            <person name="Hambleton S."/>
        </authorList>
    </citation>
    <scope>NUCLEOTIDE SEQUENCE</scope>
    <source>
        <strain evidence="7">DAOMC 236426</strain>
    </source>
</reference>